<feature type="compositionally biased region" description="Basic residues" evidence="1">
    <location>
        <begin position="1"/>
        <end position="11"/>
    </location>
</feature>
<proteinExistence type="predicted"/>
<evidence type="ECO:0000259" key="3">
    <source>
        <dbReference type="PROSITE" id="PS51178"/>
    </source>
</evidence>
<organism evidence="4 5">
    <name type="scientific">Terrabacter aerolatus</name>
    <dbReference type="NCBI Taxonomy" id="422442"/>
    <lineage>
        <taxon>Bacteria</taxon>
        <taxon>Bacillati</taxon>
        <taxon>Actinomycetota</taxon>
        <taxon>Actinomycetes</taxon>
        <taxon>Micrococcales</taxon>
        <taxon>Intrasporangiaceae</taxon>
        <taxon>Terrabacter</taxon>
    </lineage>
</organism>
<dbReference type="InterPro" id="IPR005543">
    <property type="entry name" value="PASTA_dom"/>
</dbReference>
<keyword evidence="2" id="KW-0472">Membrane</keyword>
<feature type="region of interest" description="Disordered" evidence="1">
    <location>
        <begin position="1"/>
        <end position="92"/>
    </location>
</feature>
<keyword evidence="2" id="KW-1133">Transmembrane helix</keyword>
<dbReference type="PROSITE" id="PS51178">
    <property type="entry name" value="PASTA"/>
    <property type="match status" value="1"/>
</dbReference>
<dbReference type="AlphaFoldDB" id="A0A512D5F3"/>
<accession>A0A512D5F3</accession>
<feature type="transmembrane region" description="Helical" evidence="2">
    <location>
        <begin position="96"/>
        <end position="117"/>
    </location>
</feature>
<dbReference type="CDD" id="cd06577">
    <property type="entry name" value="PASTA_pknB"/>
    <property type="match status" value="1"/>
</dbReference>
<dbReference type="EMBL" id="BJYX01000024">
    <property type="protein sequence ID" value="GEO31688.1"/>
    <property type="molecule type" value="Genomic_DNA"/>
</dbReference>
<dbReference type="Proteomes" id="UP000321534">
    <property type="component" value="Unassembled WGS sequence"/>
</dbReference>
<reference evidence="4 5" key="1">
    <citation type="submission" date="2019-07" db="EMBL/GenBank/DDBJ databases">
        <title>Whole genome shotgun sequence of Terrabacter aerolatus NBRC 106305.</title>
        <authorList>
            <person name="Hosoyama A."/>
            <person name="Uohara A."/>
            <person name="Ohji S."/>
            <person name="Ichikawa N."/>
        </authorList>
    </citation>
    <scope>NUCLEOTIDE SEQUENCE [LARGE SCALE GENOMIC DNA]</scope>
    <source>
        <strain evidence="4 5">NBRC 106305</strain>
    </source>
</reference>
<feature type="compositionally biased region" description="Basic and acidic residues" evidence="1">
    <location>
        <begin position="22"/>
        <end position="31"/>
    </location>
</feature>
<feature type="domain" description="PASTA" evidence="3">
    <location>
        <begin position="170"/>
        <end position="242"/>
    </location>
</feature>
<name>A0A512D5F3_9MICO</name>
<evidence type="ECO:0000313" key="4">
    <source>
        <dbReference type="EMBL" id="GEO31688.1"/>
    </source>
</evidence>
<gene>
    <name evidence="4" type="ORF">TAE01_34980</name>
</gene>
<evidence type="ECO:0000256" key="1">
    <source>
        <dbReference type="SAM" id="MobiDB-lite"/>
    </source>
</evidence>
<keyword evidence="2" id="KW-0812">Transmembrane</keyword>
<protein>
    <recommendedName>
        <fullName evidence="3">PASTA domain-containing protein</fullName>
    </recommendedName>
</protein>
<dbReference type="Pfam" id="PF03793">
    <property type="entry name" value="PASTA"/>
    <property type="match status" value="1"/>
</dbReference>
<sequence length="246" mass="25548">MVRGRGAHRLSKGSGQGQFREIVPRIARDVQDGPFAPNRKQTHVDTQGLPTPDARNEPTIQLPPALGQPHQAWTNQSPQPQLQLQPQPQKRRRKHLIGYPVTALLALGIGAAGGGGADASTPAAAPANVVVTRTAPAPPAETVTQTVRATVTVSASPAAADSGAKPAAKPASKITVPDGVGMNYQEAQDLWRAAGLVVAPADDATRAHRLPVLDSNWVVLGQDLTAGSKVASGSMITATVMKYTDG</sequence>
<evidence type="ECO:0000313" key="5">
    <source>
        <dbReference type="Proteomes" id="UP000321534"/>
    </source>
</evidence>
<evidence type="ECO:0000256" key="2">
    <source>
        <dbReference type="SAM" id="Phobius"/>
    </source>
</evidence>
<dbReference type="Gene3D" id="3.30.10.20">
    <property type="match status" value="1"/>
</dbReference>
<comment type="caution">
    <text evidence="4">The sequence shown here is derived from an EMBL/GenBank/DDBJ whole genome shotgun (WGS) entry which is preliminary data.</text>
</comment>
<feature type="compositionally biased region" description="Low complexity" evidence="1">
    <location>
        <begin position="78"/>
        <end position="88"/>
    </location>
</feature>
<keyword evidence="5" id="KW-1185">Reference proteome</keyword>